<proteinExistence type="predicted"/>
<evidence type="ECO:0000313" key="3">
    <source>
        <dbReference type="Proteomes" id="UP001304300"/>
    </source>
</evidence>
<dbReference type="AlphaFoldDB" id="A0AAQ3LC27"/>
<reference evidence="2 3" key="1">
    <citation type="submission" date="2023-10" db="EMBL/GenBank/DDBJ databases">
        <title>Rubellicoccus peritrichatus gen. nov., sp. nov., isolated from an algae of coral reef tank.</title>
        <authorList>
            <person name="Luo J."/>
        </authorList>
    </citation>
    <scope>NUCLEOTIDE SEQUENCE [LARGE SCALE GENOMIC DNA]</scope>
    <source>
        <strain evidence="2 3">CR14</strain>
    </source>
</reference>
<dbReference type="KEGG" id="puo:RZN69_05650"/>
<protein>
    <recommendedName>
        <fullName evidence="4">TIGR03067 domain-containing protein</fullName>
    </recommendedName>
</protein>
<keyword evidence="1" id="KW-0732">Signal</keyword>
<keyword evidence="3" id="KW-1185">Reference proteome</keyword>
<evidence type="ECO:0000256" key="1">
    <source>
        <dbReference type="SAM" id="SignalP"/>
    </source>
</evidence>
<feature type="signal peptide" evidence="1">
    <location>
        <begin position="1"/>
        <end position="21"/>
    </location>
</feature>
<evidence type="ECO:0008006" key="4">
    <source>
        <dbReference type="Google" id="ProtNLM"/>
    </source>
</evidence>
<feature type="chain" id="PRO_5042848962" description="TIGR03067 domain-containing protein" evidence="1">
    <location>
        <begin position="22"/>
        <end position="151"/>
    </location>
</feature>
<dbReference type="RefSeq" id="WP_317835090.1">
    <property type="nucleotide sequence ID" value="NZ_CP136920.1"/>
</dbReference>
<gene>
    <name evidence="2" type="ORF">RZN69_05650</name>
</gene>
<organism evidence="2 3">
    <name type="scientific">Rubellicoccus peritrichatus</name>
    <dbReference type="NCBI Taxonomy" id="3080537"/>
    <lineage>
        <taxon>Bacteria</taxon>
        <taxon>Pseudomonadati</taxon>
        <taxon>Verrucomicrobiota</taxon>
        <taxon>Opitutia</taxon>
        <taxon>Puniceicoccales</taxon>
        <taxon>Cerasicoccaceae</taxon>
        <taxon>Rubellicoccus</taxon>
    </lineage>
</organism>
<dbReference type="EMBL" id="CP136920">
    <property type="protein sequence ID" value="WOO42567.1"/>
    <property type="molecule type" value="Genomic_DNA"/>
</dbReference>
<accession>A0AAQ3LC27</accession>
<name>A0AAQ3LC27_9BACT</name>
<sequence length="151" mass="17061">MKRNSFLLLITLLCFSIAADALPPGKRHAGRELMRVKELFGDWKSTNISGDGLWLVVSDIGLNLGEHGTFYATAMMNDGGKKIFKGDYYMDKGKIRLDLDEKGDFICYYTLKDDKLNLHFTKHDVRVQFERGKLEVKQKPASSVGAPGMHF</sequence>
<evidence type="ECO:0000313" key="2">
    <source>
        <dbReference type="EMBL" id="WOO42567.1"/>
    </source>
</evidence>
<dbReference type="Proteomes" id="UP001304300">
    <property type="component" value="Chromosome"/>
</dbReference>